<gene>
    <name evidence="1" type="ORF">L6164_033383</name>
</gene>
<name>A0ACB9KRL3_BAUVA</name>
<reference evidence="1 2" key="1">
    <citation type="journal article" date="2022" name="DNA Res.">
        <title>Chromosomal-level genome assembly of the orchid tree Bauhinia variegata (Leguminosae; Cercidoideae) supports the allotetraploid origin hypothesis of Bauhinia.</title>
        <authorList>
            <person name="Zhong Y."/>
            <person name="Chen Y."/>
            <person name="Zheng D."/>
            <person name="Pang J."/>
            <person name="Liu Y."/>
            <person name="Luo S."/>
            <person name="Meng S."/>
            <person name="Qian L."/>
            <person name="Wei D."/>
            <person name="Dai S."/>
            <person name="Zhou R."/>
        </authorList>
    </citation>
    <scope>NUCLEOTIDE SEQUENCE [LARGE SCALE GENOMIC DNA]</scope>
    <source>
        <strain evidence="1">BV-YZ2020</strain>
    </source>
</reference>
<comment type="caution">
    <text evidence="1">The sequence shown here is derived from an EMBL/GenBank/DDBJ whole genome shotgun (WGS) entry which is preliminary data.</text>
</comment>
<dbReference type="EMBL" id="CM039438">
    <property type="protein sequence ID" value="KAI4299962.1"/>
    <property type="molecule type" value="Genomic_DNA"/>
</dbReference>
<protein>
    <submittedName>
        <fullName evidence="1">Uncharacterized protein</fullName>
    </submittedName>
</protein>
<keyword evidence="2" id="KW-1185">Reference proteome</keyword>
<evidence type="ECO:0000313" key="2">
    <source>
        <dbReference type="Proteomes" id="UP000828941"/>
    </source>
</evidence>
<organism evidence="1 2">
    <name type="scientific">Bauhinia variegata</name>
    <name type="common">Purple orchid tree</name>
    <name type="synonym">Phanera variegata</name>
    <dbReference type="NCBI Taxonomy" id="167791"/>
    <lineage>
        <taxon>Eukaryota</taxon>
        <taxon>Viridiplantae</taxon>
        <taxon>Streptophyta</taxon>
        <taxon>Embryophyta</taxon>
        <taxon>Tracheophyta</taxon>
        <taxon>Spermatophyta</taxon>
        <taxon>Magnoliopsida</taxon>
        <taxon>eudicotyledons</taxon>
        <taxon>Gunneridae</taxon>
        <taxon>Pentapetalae</taxon>
        <taxon>rosids</taxon>
        <taxon>fabids</taxon>
        <taxon>Fabales</taxon>
        <taxon>Fabaceae</taxon>
        <taxon>Cercidoideae</taxon>
        <taxon>Cercideae</taxon>
        <taxon>Bauhiniinae</taxon>
        <taxon>Bauhinia</taxon>
    </lineage>
</organism>
<evidence type="ECO:0000313" key="1">
    <source>
        <dbReference type="EMBL" id="KAI4299962.1"/>
    </source>
</evidence>
<accession>A0ACB9KRL3</accession>
<sequence length="99" mass="11613">MKENKKNIHLCGCSDFPSKSFGYRLTNTHSPLWLNQSFCFHGDREASFLKPHFLIPTNRRKILIRIFSETSGILKKMEEYLQYMKTVCSQMNDVEHQAA</sequence>
<proteinExistence type="predicted"/>
<dbReference type="Proteomes" id="UP000828941">
    <property type="component" value="Chromosome 13"/>
</dbReference>